<name>A0A0F0HYI5_ASPPU</name>
<evidence type="ECO:0000256" key="3">
    <source>
        <dbReference type="ARBA" id="ARBA00022827"/>
    </source>
</evidence>
<accession>A0A0F0HYI5</accession>
<keyword evidence="2" id="KW-0285">Flavoprotein</keyword>
<dbReference type="STRING" id="1403190.A0A0F0HYI5"/>
<feature type="transmembrane region" description="Helical" evidence="5">
    <location>
        <begin position="452"/>
        <end position="472"/>
    </location>
</feature>
<dbReference type="EMBL" id="JZEE01000735">
    <property type="protein sequence ID" value="KJK60574.1"/>
    <property type="molecule type" value="Genomic_DNA"/>
</dbReference>
<dbReference type="GO" id="GO:0004497">
    <property type="term" value="F:monooxygenase activity"/>
    <property type="evidence" value="ECO:0007669"/>
    <property type="project" value="InterPro"/>
</dbReference>
<proteinExistence type="inferred from homology"/>
<dbReference type="SUPFAM" id="SSF51905">
    <property type="entry name" value="FAD/NAD(P)-binding domain"/>
    <property type="match status" value="1"/>
</dbReference>
<feature type="transmembrane region" description="Helical" evidence="5">
    <location>
        <begin position="768"/>
        <end position="794"/>
    </location>
</feature>
<feature type="transmembrane region" description="Helical" evidence="5">
    <location>
        <begin position="595"/>
        <end position="616"/>
    </location>
</feature>
<dbReference type="Pfam" id="PF01494">
    <property type="entry name" value="FAD_binding_3"/>
    <property type="match status" value="1"/>
</dbReference>
<evidence type="ECO:0000313" key="7">
    <source>
        <dbReference type="EMBL" id="KJK60574.1"/>
    </source>
</evidence>
<keyword evidence="5" id="KW-0472">Membrane</keyword>
<evidence type="ECO:0000256" key="5">
    <source>
        <dbReference type="SAM" id="Phobius"/>
    </source>
</evidence>
<dbReference type="Gene3D" id="3.50.50.60">
    <property type="entry name" value="FAD/NAD(P)-binding domain"/>
    <property type="match status" value="1"/>
</dbReference>
<dbReference type="InterPro" id="IPR002938">
    <property type="entry name" value="FAD-bd"/>
</dbReference>
<keyword evidence="5" id="KW-1133">Transmembrane helix</keyword>
<dbReference type="InterPro" id="IPR036188">
    <property type="entry name" value="FAD/NAD-bd_sf"/>
</dbReference>
<dbReference type="Proteomes" id="UP000033540">
    <property type="component" value="Unassembled WGS sequence"/>
</dbReference>
<feature type="transmembrane region" description="Helical" evidence="5">
    <location>
        <begin position="628"/>
        <end position="649"/>
    </location>
</feature>
<comment type="similarity">
    <text evidence="1">Belongs to the paxM FAD-dependent monooxygenase family.</text>
</comment>
<dbReference type="InterPro" id="IPR050562">
    <property type="entry name" value="FAD_mOase_fung"/>
</dbReference>
<sequence length="804" mass="88966">MAEFKIIIAGGGIAGLTLANMLEKFDLDYVLLEAHSEIAPPVGASIGLFPNGLRILDQLGCYERIANLSVQQLEVAYMRDKKGDVLSALPQMFKHLERRYGYGLLFFDRQKLLEILHDTIKHKDRVLLNKKVSDIDLIDGGVNVTTADGSVYTGTLVVGADGIHSKVRSLMRDLGNKLQPGYFPAKEEDNVPCYYRCSFGIAQHVPGWVAGEQNIVMGNGQSQLVVSGPEGRVYWFLFDKLPQAKYGKDIPKYTKEDEAEFVKQNYNLPITRKVTFGHVFDKRLSSTLTPLHEIVYQKWFFKRIITFGDSAHKPNPIGGQGANGAMESCAEFLNAILRKKESHGGSLANLSDQDIEDILRETQSNRYDRAQMIVRNSHEMQALNAYENPLVSTIANNLILPFLGNELIFSQMGQAYAGAATIETLHVPHRSRVVPFNDELPAKPIDQNMSRLIRWGFIGSMGAVLFVTTKAFRLPFSSLGGWGESGSVIISWLGDSPGQRFLNKLVSVLSFPILDKDPSARLHLLNFLPQLISPLLIYTIEAYRLGNQGSLLALPTIFTAGMQVQGIGRIAPLHAILSSLYTHESAAGRAVPRDVASSLIAAVTLGFVLPTVMVFASNPNLAAWQHWVALWQFAPPLVNVLTVVLSAGFKRWRLSHGAPRVDGGSFERYEKHDVPVLKQVYTYAFAVQSTVHVATMAYAWSHPDISIGRAFFGLPNPFRAEWNITTISEQIATFFRYDAVTALAGYVGGNLYSIWDLRRLGYIQTRSAVKAALAVIVGQFVIGPGATWAGLWSWREDVIAGLAR</sequence>
<reference evidence="7 8" key="1">
    <citation type="submission" date="2015-02" db="EMBL/GenBank/DDBJ databases">
        <title>Draft genome sequence of Aspergillus parasiticus SU-1.</title>
        <authorList>
            <person name="Yu J."/>
            <person name="Fedorova N."/>
            <person name="Yin Y."/>
            <person name="Losada L."/>
            <person name="Zafar N."/>
            <person name="Taujale R."/>
            <person name="Ehrlich K.C."/>
            <person name="Bhatnagar D."/>
            <person name="Cleveland T.E."/>
            <person name="Bennett J.W."/>
            <person name="Nierman W.C."/>
        </authorList>
    </citation>
    <scope>NUCLEOTIDE SEQUENCE [LARGE SCALE GENOMIC DNA]</scope>
    <source>
        <strain evidence="8">ATCC 56775 / NRRL 5862 / SRRC 143 / SU-1</strain>
    </source>
</reference>
<dbReference type="PRINTS" id="PR00420">
    <property type="entry name" value="RNGMNOXGNASE"/>
</dbReference>
<dbReference type="OrthoDB" id="10029326at2759"/>
<gene>
    <name evidence="7" type="ORF">P875_00053168</name>
</gene>
<keyword evidence="5" id="KW-0812">Transmembrane</keyword>
<protein>
    <recommendedName>
        <fullName evidence="6">FAD-binding domain-containing protein</fullName>
    </recommendedName>
</protein>
<evidence type="ECO:0000313" key="8">
    <source>
        <dbReference type="Proteomes" id="UP000033540"/>
    </source>
</evidence>
<dbReference type="PANTHER" id="PTHR47356">
    <property type="entry name" value="FAD-DEPENDENT MONOOXYGENASE ASQG-RELATED"/>
    <property type="match status" value="1"/>
</dbReference>
<evidence type="ECO:0000259" key="6">
    <source>
        <dbReference type="Pfam" id="PF01494"/>
    </source>
</evidence>
<keyword evidence="3" id="KW-0274">FAD</keyword>
<evidence type="ECO:0000256" key="1">
    <source>
        <dbReference type="ARBA" id="ARBA00007992"/>
    </source>
</evidence>
<evidence type="ECO:0000256" key="4">
    <source>
        <dbReference type="ARBA" id="ARBA00023002"/>
    </source>
</evidence>
<keyword evidence="4" id="KW-0560">Oxidoreductase</keyword>
<evidence type="ECO:0000256" key="2">
    <source>
        <dbReference type="ARBA" id="ARBA00022630"/>
    </source>
</evidence>
<feature type="domain" description="FAD-binding" evidence="6">
    <location>
        <begin position="4"/>
        <end position="169"/>
    </location>
</feature>
<dbReference type="GO" id="GO:0071949">
    <property type="term" value="F:FAD binding"/>
    <property type="evidence" value="ECO:0007669"/>
    <property type="project" value="InterPro"/>
</dbReference>
<dbReference type="PANTHER" id="PTHR47356:SF2">
    <property type="entry name" value="FAD-BINDING DOMAIN-CONTAINING PROTEIN-RELATED"/>
    <property type="match status" value="1"/>
</dbReference>
<dbReference type="AlphaFoldDB" id="A0A0F0HYI5"/>
<comment type="caution">
    <text evidence="7">The sequence shown here is derived from an EMBL/GenBank/DDBJ whole genome shotgun (WGS) entry which is preliminary data.</text>
</comment>
<organism evidence="7 8">
    <name type="scientific">Aspergillus parasiticus (strain ATCC 56775 / NRRL 5862 / SRRC 143 / SU-1)</name>
    <dbReference type="NCBI Taxonomy" id="1403190"/>
    <lineage>
        <taxon>Eukaryota</taxon>
        <taxon>Fungi</taxon>
        <taxon>Dikarya</taxon>
        <taxon>Ascomycota</taxon>
        <taxon>Pezizomycotina</taxon>
        <taxon>Eurotiomycetes</taxon>
        <taxon>Eurotiomycetidae</taxon>
        <taxon>Eurotiales</taxon>
        <taxon>Aspergillaceae</taxon>
        <taxon>Aspergillus</taxon>
        <taxon>Aspergillus subgen. Circumdati</taxon>
    </lineage>
</organism>